<dbReference type="AlphaFoldDB" id="A0AAP0C046"/>
<protein>
    <recommendedName>
        <fullName evidence="1">MULE transposase domain-containing protein</fullName>
    </recommendedName>
</protein>
<evidence type="ECO:0000313" key="2">
    <source>
        <dbReference type="EMBL" id="KAK8956618.1"/>
    </source>
</evidence>
<comment type="caution">
    <text evidence="2">The sequence shown here is derived from an EMBL/GenBank/DDBJ whole genome shotgun (WGS) entry which is preliminary data.</text>
</comment>
<accession>A0AAP0C046</accession>
<sequence length="326" mass="37556">MLDFVIPDEILPCLFYKTKSELHCAISAWSIKNNVQFKSIQSNQTRLNIEYLYTDSCAWKLRATKLKRHEDTWMISRVFAPHTCTNSINQDDHRQCTASFIVRFITPVLHTQIDIKPREIRSRINDKFNITPSYKKAWTARGKAIKTIFGGWTVSYKILLRYLDTLCLTNPGTVYDIHTIDSNRFQQLFWVFGPSIEGWANCRPVLSLDGTFLLGLFRGTMLIAVGIDANNGLFPLAFAIVESECIKSWELFLNRLKVMLLIIPSQPDLCIISDKHAGLIKGVSIELPWARHIHCLRHLRENYKKDILCDKMYWAGSASDFATFSQ</sequence>
<dbReference type="PANTHER" id="PTHR31973:SF195">
    <property type="entry name" value="MUDR FAMILY TRANSPOSASE"/>
    <property type="match status" value="1"/>
</dbReference>
<evidence type="ECO:0000259" key="1">
    <source>
        <dbReference type="Pfam" id="PF10551"/>
    </source>
</evidence>
<gene>
    <name evidence="2" type="ORF">KSP39_PZI000823</name>
</gene>
<dbReference type="Proteomes" id="UP001418222">
    <property type="component" value="Unassembled WGS sequence"/>
</dbReference>
<reference evidence="2 3" key="1">
    <citation type="journal article" date="2022" name="Nat. Plants">
        <title>Genomes of leafy and leafless Platanthera orchids illuminate the evolution of mycoheterotrophy.</title>
        <authorList>
            <person name="Li M.H."/>
            <person name="Liu K.W."/>
            <person name="Li Z."/>
            <person name="Lu H.C."/>
            <person name="Ye Q.L."/>
            <person name="Zhang D."/>
            <person name="Wang J.Y."/>
            <person name="Li Y.F."/>
            <person name="Zhong Z.M."/>
            <person name="Liu X."/>
            <person name="Yu X."/>
            <person name="Liu D.K."/>
            <person name="Tu X.D."/>
            <person name="Liu B."/>
            <person name="Hao Y."/>
            <person name="Liao X.Y."/>
            <person name="Jiang Y.T."/>
            <person name="Sun W.H."/>
            <person name="Chen J."/>
            <person name="Chen Y.Q."/>
            <person name="Ai Y."/>
            <person name="Zhai J.W."/>
            <person name="Wu S.S."/>
            <person name="Zhou Z."/>
            <person name="Hsiao Y.Y."/>
            <person name="Wu W.L."/>
            <person name="Chen Y.Y."/>
            <person name="Lin Y.F."/>
            <person name="Hsu J.L."/>
            <person name="Li C.Y."/>
            <person name="Wang Z.W."/>
            <person name="Zhao X."/>
            <person name="Zhong W.Y."/>
            <person name="Ma X.K."/>
            <person name="Ma L."/>
            <person name="Huang J."/>
            <person name="Chen G.Z."/>
            <person name="Huang M.Z."/>
            <person name="Huang L."/>
            <person name="Peng D.H."/>
            <person name="Luo Y.B."/>
            <person name="Zou S.Q."/>
            <person name="Chen S.P."/>
            <person name="Lan S."/>
            <person name="Tsai W.C."/>
            <person name="Van de Peer Y."/>
            <person name="Liu Z.J."/>
        </authorList>
    </citation>
    <scope>NUCLEOTIDE SEQUENCE [LARGE SCALE GENOMIC DNA]</scope>
    <source>
        <strain evidence="2">Lor287</strain>
    </source>
</reference>
<name>A0AAP0C046_9ASPA</name>
<evidence type="ECO:0000313" key="3">
    <source>
        <dbReference type="Proteomes" id="UP001418222"/>
    </source>
</evidence>
<organism evidence="2 3">
    <name type="scientific">Platanthera zijinensis</name>
    <dbReference type="NCBI Taxonomy" id="2320716"/>
    <lineage>
        <taxon>Eukaryota</taxon>
        <taxon>Viridiplantae</taxon>
        <taxon>Streptophyta</taxon>
        <taxon>Embryophyta</taxon>
        <taxon>Tracheophyta</taxon>
        <taxon>Spermatophyta</taxon>
        <taxon>Magnoliopsida</taxon>
        <taxon>Liliopsida</taxon>
        <taxon>Asparagales</taxon>
        <taxon>Orchidaceae</taxon>
        <taxon>Orchidoideae</taxon>
        <taxon>Orchideae</taxon>
        <taxon>Orchidinae</taxon>
        <taxon>Platanthera</taxon>
    </lineage>
</organism>
<dbReference type="EMBL" id="JBBWWQ010000001">
    <property type="protein sequence ID" value="KAK8956618.1"/>
    <property type="molecule type" value="Genomic_DNA"/>
</dbReference>
<dbReference type="InterPro" id="IPR018289">
    <property type="entry name" value="MULE_transposase_dom"/>
</dbReference>
<feature type="domain" description="MULE transposase" evidence="1">
    <location>
        <begin position="205"/>
        <end position="302"/>
    </location>
</feature>
<dbReference type="PANTHER" id="PTHR31973">
    <property type="entry name" value="POLYPROTEIN, PUTATIVE-RELATED"/>
    <property type="match status" value="1"/>
</dbReference>
<proteinExistence type="predicted"/>
<keyword evidence="3" id="KW-1185">Reference proteome</keyword>
<dbReference type="Pfam" id="PF10551">
    <property type="entry name" value="MULE"/>
    <property type="match status" value="1"/>
</dbReference>